<dbReference type="EMBL" id="FNSQ01000005">
    <property type="protein sequence ID" value="SEB82919.1"/>
    <property type="molecule type" value="Genomic_DNA"/>
</dbReference>
<evidence type="ECO:0000313" key="2">
    <source>
        <dbReference type="Proteomes" id="UP000183750"/>
    </source>
</evidence>
<proteinExistence type="predicted"/>
<gene>
    <name evidence="1" type="ORF">SAMN04489807_2160</name>
</gene>
<accession>A0A1H4MIT6</accession>
<sequence length="70" mass="8013">MAARHNERMTDDLRTRLHVLRAHLRPDGLLLVQGANPDYYRVMEADYIKTVFGGEDGVSLEEVEANYLPL</sequence>
<name>A0A1H4MIT6_9MICO</name>
<organism evidence="1 2">
    <name type="scientific">Microbacterium hydrocarbonoxydans</name>
    <dbReference type="NCBI Taxonomy" id="273678"/>
    <lineage>
        <taxon>Bacteria</taxon>
        <taxon>Bacillati</taxon>
        <taxon>Actinomycetota</taxon>
        <taxon>Actinomycetes</taxon>
        <taxon>Micrococcales</taxon>
        <taxon>Microbacteriaceae</taxon>
        <taxon>Microbacterium</taxon>
    </lineage>
</organism>
<keyword evidence="2" id="KW-1185">Reference proteome</keyword>
<evidence type="ECO:0000313" key="1">
    <source>
        <dbReference type="EMBL" id="SEB82919.1"/>
    </source>
</evidence>
<dbReference type="Proteomes" id="UP000183750">
    <property type="component" value="Unassembled WGS sequence"/>
</dbReference>
<evidence type="ECO:0008006" key="3">
    <source>
        <dbReference type="Google" id="ProtNLM"/>
    </source>
</evidence>
<dbReference type="AlphaFoldDB" id="A0A1H4MIT6"/>
<reference evidence="2" key="1">
    <citation type="submission" date="2016-10" db="EMBL/GenBank/DDBJ databases">
        <authorList>
            <person name="Varghese N."/>
            <person name="Submissions S."/>
        </authorList>
    </citation>
    <scope>NUCLEOTIDE SEQUENCE [LARGE SCALE GENOMIC DNA]</scope>
    <source>
        <strain evidence="2">DSM 16089</strain>
    </source>
</reference>
<protein>
    <recommendedName>
        <fullName evidence="3">Methyltransferase</fullName>
    </recommendedName>
</protein>